<feature type="coiled-coil region" evidence="1">
    <location>
        <begin position="240"/>
        <end position="313"/>
    </location>
</feature>
<evidence type="ECO:0000313" key="4">
    <source>
        <dbReference type="Proteomes" id="UP001275084"/>
    </source>
</evidence>
<keyword evidence="1" id="KW-0175">Coiled coil</keyword>
<reference evidence="3" key="2">
    <citation type="submission" date="2023-06" db="EMBL/GenBank/DDBJ databases">
        <authorList>
            <consortium name="Lawrence Berkeley National Laboratory"/>
            <person name="Haridas S."/>
            <person name="Hensen N."/>
            <person name="Bonometti L."/>
            <person name="Westerberg I."/>
            <person name="Brannstrom I.O."/>
            <person name="Guillou S."/>
            <person name="Cros-Aarteil S."/>
            <person name="Calhoun S."/>
            <person name="Kuo A."/>
            <person name="Mondo S."/>
            <person name="Pangilinan J."/>
            <person name="Riley R."/>
            <person name="Labutti K."/>
            <person name="Andreopoulos B."/>
            <person name="Lipzen A."/>
            <person name="Chen C."/>
            <person name="Yanf M."/>
            <person name="Daum C."/>
            <person name="Ng V."/>
            <person name="Clum A."/>
            <person name="Steindorff A."/>
            <person name="Ohm R."/>
            <person name="Martin F."/>
            <person name="Silar P."/>
            <person name="Natvig D."/>
            <person name="Lalanne C."/>
            <person name="Gautier V."/>
            <person name="Ament-Velasquez S.L."/>
            <person name="Kruys A."/>
            <person name="Hutchinson M.I."/>
            <person name="Powell A.J."/>
            <person name="Barry K."/>
            <person name="Miller A.N."/>
            <person name="Grigoriev I.V."/>
            <person name="Debuchy R."/>
            <person name="Gladieux P."/>
            <person name="Thoren M.H."/>
            <person name="Johannesson H."/>
        </authorList>
    </citation>
    <scope>NUCLEOTIDE SEQUENCE</scope>
    <source>
        <strain evidence="3">CBS 955.72</strain>
    </source>
</reference>
<feature type="compositionally biased region" description="Basic residues" evidence="2">
    <location>
        <begin position="389"/>
        <end position="407"/>
    </location>
</feature>
<evidence type="ECO:0000256" key="2">
    <source>
        <dbReference type="SAM" id="MobiDB-lite"/>
    </source>
</evidence>
<protein>
    <recommendedName>
        <fullName evidence="5">BTB domain-containing protein</fullName>
    </recommendedName>
</protein>
<evidence type="ECO:0000256" key="1">
    <source>
        <dbReference type="SAM" id="Coils"/>
    </source>
</evidence>
<name>A0AAJ0H7R6_9PEZI</name>
<dbReference type="EMBL" id="JAUIQD010000008">
    <property type="protein sequence ID" value="KAK3342124.1"/>
    <property type="molecule type" value="Genomic_DNA"/>
</dbReference>
<proteinExistence type="predicted"/>
<dbReference type="Gene3D" id="3.30.710.10">
    <property type="entry name" value="Potassium Channel Kv1.1, Chain A"/>
    <property type="match status" value="1"/>
</dbReference>
<organism evidence="3 4">
    <name type="scientific">Lasiosphaeria hispida</name>
    <dbReference type="NCBI Taxonomy" id="260671"/>
    <lineage>
        <taxon>Eukaryota</taxon>
        <taxon>Fungi</taxon>
        <taxon>Dikarya</taxon>
        <taxon>Ascomycota</taxon>
        <taxon>Pezizomycotina</taxon>
        <taxon>Sordariomycetes</taxon>
        <taxon>Sordariomycetidae</taxon>
        <taxon>Sordariales</taxon>
        <taxon>Lasiosphaeriaceae</taxon>
        <taxon>Lasiosphaeria</taxon>
    </lineage>
</organism>
<feature type="region of interest" description="Disordered" evidence="2">
    <location>
        <begin position="328"/>
        <end position="430"/>
    </location>
</feature>
<comment type="caution">
    <text evidence="3">The sequence shown here is derived from an EMBL/GenBank/DDBJ whole genome shotgun (WGS) entry which is preliminary data.</text>
</comment>
<dbReference type="AlphaFoldDB" id="A0AAJ0H7R6"/>
<evidence type="ECO:0008006" key="5">
    <source>
        <dbReference type="Google" id="ProtNLM"/>
    </source>
</evidence>
<sequence>MDLQFQSAQPFAGSTTDNGLNKTATEMNDGLGKSPFSSPILTLHFQTGPPLKLHRDFIPPSSRLSLLIPAPSSFDIDSYHISLHHITSDAAHVLMQYLYTGKYQVLETPRQPLGPQSAIAAFRTAIQVYVASRDLQIDGLVSLAKEEIHMLGERVDIFSIIDIVKNAYPSPTADDTWFPSFMKERLDAALAHPMLMLKTDIPVAISDGMSIVKFIIKGVLQAYGERLEDLARTKEEAAVMEAVLAEKETIAELMEAEREEMEAEREAMKAEREAMKAERETMTADRDGLLGRLDRVETENAQIVAEKAEMASKMQALTSCAVFHRSRTEEAKGSAQKAIGHSRITENPTAGGADGSEHLPSSPSLIALRYGSVKHFTPPSDSEPESPPKRKKDKKGKARRRRIRQRKQGTLLSLSLPREKFTTGGVHSVN</sequence>
<keyword evidence="4" id="KW-1185">Reference proteome</keyword>
<dbReference type="InterPro" id="IPR011333">
    <property type="entry name" value="SKP1/BTB/POZ_sf"/>
</dbReference>
<accession>A0AAJ0H7R6</accession>
<gene>
    <name evidence="3" type="ORF">B0T25DRAFT_359743</name>
</gene>
<dbReference type="PANTHER" id="PTHR37538">
    <property type="entry name" value="BTB DOMAIN-CONTAINING PROTEIN"/>
    <property type="match status" value="1"/>
</dbReference>
<dbReference type="PANTHER" id="PTHR37538:SF4">
    <property type="entry name" value="PITSLRE SERINE_THREONINE-PROTEIN KINASE CDC2L1"/>
    <property type="match status" value="1"/>
</dbReference>
<dbReference type="Proteomes" id="UP001275084">
    <property type="component" value="Unassembled WGS sequence"/>
</dbReference>
<evidence type="ECO:0000313" key="3">
    <source>
        <dbReference type="EMBL" id="KAK3342124.1"/>
    </source>
</evidence>
<reference evidence="3" key="1">
    <citation type="journal article" date="2023" name="Mol. Phylogenet. Evol.">
        <title>Genome-scale phylogeny and comparative genomics of the fungal order Sordariales.</title>
        <authorList>
            <person name="Hensen N."/>
            <person name="Bonometti L."/>
            <person name="Westerberg I."/>
            <person name="Brannstrom I.O."/>
            <person name="Guillou S."/>
            <person name="Cros-Aarteil S."/>
            <person name="Calhoun S."/>
            <person name="Haridas S."/>
            <person name="Kuo A."/>
            <person name="Mondo S."/>
            <person name="Pangilinan J."/>
            <person name="Riley R."/>
            <person name="LaButti K."/>
            <person name="Andreopoulos B."/>
            <person name="Lipzen A."/>
            <person name="Chen C."/>
            <person name="Yan M."/>
            <person name="Daum C."/>
            <person name="Ng V."/>
            <person name="Clum A."/>
            <person name="Steindorff A."/>
            <person name="Ohm R.A."/>
            <person name="Martin F."/>
            <person name="Silar P."/>
            <person name="Natvig D.O."/>
            <person name="Lalanne C."/>
            <person name="Gautier V."/>
            <person name="Ament-Velasquez S.L."/>
            <person name="Kruys A."/>
            <person name="Hutchinson M.I."/>
            <person name="Powell A.J."/>
            <person name="Barry K."/>
            <person name="Miller A.N."/>
            <person name="Grigoriev I.V."/>
            <person name="Debuchy R."/>
            <person name="Gladieux P."/>
            <person name="Hiltunen Thoren M."/>
            <person name="Johannesson H."/>
        </authorList>
    </citation>
    <scope>NUCLEOTIDE SEQUENCE</scope>
    <source>
        <strain evidence="3">CBS 955.72</strain>
    </source>
</reference>
<feature type="region of interest" description="Disordered" evidence="2">
    <location>
        <begin position="1"/>
        <end position="31"/>
    </location>
</feature>
<feature type="compositionally biased region" description="Polar residues" evidence="2">
    <location>
        <begin position="1"/>
        <end position="26"/>
    </location>
</feature>